<name>A0A1I7W8Z6_HETBA</name>
<protein>
    <submittedName>
        <fullName evidence="3">Cadherin_5 domain-containing protein</fullName>
    </submittedName>
</protein>
<evidence type="ECO:0000313" key="2">
    <source>
        <dbReference type="Proteomes" id="UP000095283"/>
    </source>
</evidence>
<dbReference type="AlphaFoldDB" id="A0A1I7W8Z6"/>
<dbReference type="WBParaSite" id="Hba_01122">
    <property type="protein sequence ID" value="Hba_01122"/>
    <property type="gene ID" value="Hba_01122"/>
</dbReference>
<feature type="compositionally biased region" description="Polar residues" evidence="1">
    <location>
        <begin position="1"/>
        <end position="10"/>
    </location>
</feature>
<evidence type="ECO:0000313" key="3">
    <source>
        <dbReference type="WBParaSite" id="Hba_01122"/>
    </source>
</evidence>
<sequence>MRSQPTTGRSISPEDAEIDQSDEDADGASSQLSALAAIFEDDDYLISNDYQPGAFTFTVDFHQNGNI</sequence>
<keyword evidence="2" id="KW-1185">Reference proteome</keyword>
<feature type="compositionally biased region" description="Acidic residues" evidence="1">
    <location>
        <begin position="14"/>
        <end position="26"/>
    </location>
</feature>
<proteinExistence type="predicted"/>
<evidence type="ECO:0000256" key="1">
    <source>
        <dbReference type="SAM" id="MobiDB-lite"/>
    </source>
</evidence>
<accession>A0A1I7W8Z6</accession>
<dbReference type="Proteomes" id="UP000095283">
    <property type="component" value="Unplaced"/>
</dbReference>
<feature type="region of interest" description="Disordered" evidence="1">
    <location>
        <begin position="1"/>
        <end position="29"/>
    </location>
</feature>
<reference evidence="3" key="1">
    <citation type="submission" date="2016-11" db="UniProtKB">
        <authorList>
            <consortium name="WormBaseParasite"/>
        </authorList>
    </citation>
    <scope>IDENTIFICATION</scope>
</reference>
<organism evidence="2 3">
    <name type="scientific">Heterorhabditis bacteriophora</name>
    <name type="common">Entomopathogenic nematode worm</name>
    <dbReference type="NCBI Taxonomy" id="37862"/>
    <lineage>
        <taxon>Eukaryota</taxon>
        <taxon>Metazoa</taxon>
        <taxon>Ecdysozoa</taxon>
        <taxon>Nematoda</taxon>
        <taxon>Chromadorea</taxon>
        <taxon>Rhabditida</taxon>
        <taxon>Rhabditina</taxon>
        <taxon>Rhabditomorpha</taxon>
        <taxon>Strongyloidea</taxon>
        <taxon>Heterorhabditidae</taxon>
        <taxon>Heterorhabditis</taxon>
    </lineage>
</organism>